<dbReference type="InterPro" id="IPR059100">
    <property type="entry name" value="TSP3_bac"/>
</dbReference>
<reference evidence="5" key="1">
    <citation type="journal article" date="2019" name="PLoS Negl. Trop. Dis.">
        <title>Revisiting the worldwide diversity of Leptospira species in the environment.</title>
        <authorList>
            <person name="Vincent A.T."/>
            <person name="Schiettekatte O."/>
            <person name="Bourhy P."/>
            <person name="Veyrier F.J."/>
            <person name="Picardeau M."/>
        </authorList>
    </citation>
    <scope>NUCLEOTIDE SEQUENCE [LARGE SCALE GENOMIC DNA]</scope>
    <source>
        <strain evidence="5">201702476</strain>
    </source>
</reference>
<proteinExistence type="predicted"/>
<evidence type="ECO:0000313" key="5">
    <source>
        <dbReference type="EMBL" id="TGL57924.1"/>
    </source>
</evidence>
<sequence length="541" mass="62167">MSAIQITFITDFLPSFEKKVTKQGRIQRFSPRVEIEWMPMIRMLTVVVFIFCSVQSSEAKDSLSFWKTNSFQKEIREDGRIRLSTEIEVFGEPKTVEVIFTPDVEEFAPIILQNSIRLIPVIARFLGIAPKQGVYTITHLSDKSTARNEGNTVLIPFNYPDPKKALPIPLLYHEIDHWWFGQNPRFISEGVSSFLPLALHHSGQLTLTPDEILEILNWWGFYNPTILKDIPLGDMEFKNLNEEESFSLHYQKTFKIQYILFQELGHDGYLKFLKSIIDYESMSEHFVQSVGVSQKTEGILNLLNQTKQINWKKILSGWLLTKDYSGVSISEWKDTDLDGLMDVEERYLGTNIKLSDTDKDGLNDGAEVALGTNPLVPDSPNIFENRLEINGPVLDGNASDWDFISKKKVATSLANPKIAGHFDLVMFQYFLVDDILYGFLKTRELPRIDKTTKGFYYFFVDQSTAAKTEGFGFWYASDARIGWEIRKEGSPEVVYGKVGEGFEFKIKIPKSDPKPKKLIPILRKTENVGFWRDYIPIEIEK</sequence>
<keyword evidence="6" id="KW-1185">Reference proteome</keyword>
<dbReference type="AlphaFoldDB" id="A0A4R9JYY1"/>
<evidence type="ECO:0000256" key="1">
    <source>
        <dbReference type="ARBA" id="ARBA00004613"/>
    </source>
</evidence>
<keyword evidence="2" id="KW-0964">Secreted</keyword>
<accession>A0A4R9JYY1</accession>
<comment type="caution">
    <text evidence="5">The sequence shown here is derived from an EMBL/GenBank/DDBJ whole genome shotgun (WGS) entry which is preliminary data.</text>
</comment>
<evidence type="ECO:0000313" key="6">
    <source>
        <dbReference type="Proteomes" id="UP000297693"/>
    </source>
</evidence>
<evidence type="ECO:0000256" key="4">
    <source>
        <dbReference type="ARBA" id="ARBA00022837"/>
    </source>
</evidence>
<dbReference type="EMBL" id="RQGD01000034">
    <property type="protein sequence ID" value="TGL57924.1"/>
    <property type="molecule type" value="Genomic_DNA"/>
</dbReference>
<dbReference type="OrthoDB" id="335852at2"/>
<comment type="subcellular location">
    <subcellularLocation>
        <location evidence="1">Secreted</location>
    </subcellularLocation>
</comment>
<dbReference type="SUPFAM" id="SSF55486">
    <property type="entry name" value="Metalloproteases ('zincins'), catalytic domain"/>
    <property type="match status" value="1"/>
</dbReference>
<evidence type="ECO:0000256" key="3">
    <source>
        <dbReference type="ARBA" id="ARBA00022729"/>
    </source>
</evidence>
<name>A0A4R9JYY1_9LEPT</name>
<dbReference type="Proteomes" id="UP000297693">
    <property type="component" value="Unassembled WGS sequence"/>
</dbReference>
<organism evidence="5 6">
    <name type="scientific">Leptospira ognonensis</name>
    <dbReference type="NCBI Taxonomy" id="2484945"/>
    <lineage>
        <taxon>Bacteria</taxon>
        <taxon>Pseudomonadati</taxon>
        <taxon>Spirochaetota</taxon>
        <taxon>Spirochaetia</taxon>
        <taxon>Leptospirales</taxon>
        <taxon>Leptospiraceae</taxon>
        <taxon>Leptospira</taxon>
    </lineage>
</organism>
<protein>
    <submittedName>
        <fullName evidence="5">Uncharacterized protein</fullName>
    </submittedName>
</protein>
<dbReference type="RefSeq" id="WP_135623943.1">
    <property type="nucleotide sequence ID" value="NZ_RQGD01000034.1"/>
</dbReference>
<keyword evidence="4" id="KW-0106">Calcium</keyword>
<evidence type="ECO:0000256" key="2">
    <source>
        <dbReference type="ARBA" id="ARBA00022525"/>
    </source>
</evidence>
<gene>
    <name evidence="5" type="ORF">EHQ58_11010</name>
</gene>
<keyword evidence="3" id="KW-0732">Signal</keyword>
<dbReference type="Pfam" id="PF18884">
    <property type="entry name" value="TSP3_bac"/>
    <property type="match status" value="1"/>
</dbReference>